<accession>A0ABN1B2M7</accession>
<feature type="domain" description="Glucose/Sorbosone dehydrogenase" evidence="1">
    <location>
        <begin position="61"/>
        <end position="396"/>
    </location>
</feature>
<evidence type="ECO:0000313" key="3">
    <source>
        <dbReference type="Proteomes" id="UP001500713"/>
    </source>
</evidence>
<evidence type="ECO:0000313" key="2">
    <source>
        <dbReference type="EMBL" id="GAA0488571.1"/>
    </source>
</evidence>
<gene>
    <name evidence="2" type="ORF">GCM10009096_34420</name>
</gene>
<protein>
    <submittedName>
        <fullName evidence="2">PQQ-dependent sugar dehydrogenase</fullName>
    </submittedName>
</protein>
<organism evidence="2 3">
    <name type="scientific">Parasphingorhabdus litoris</name>
    <dbReference type="NCBI Taxonomy" id="394733"/>
    <lineage>
        <taxon>Bacteria</taxon>
        <taxon>Pseudomonadati</taxon>
        <taxon>Pseudomonadota</taxon>
        <taxon>Alphaproteobacteria</taxon>
        <taxon>Sphingomonadales</taxon>
        <taxon>Sphingomonadaceae</taxon>
        <taxon>Parasphingorhabdus</taxon>
    </lineage>
</organism>
<dbReference type="Proteomes" id="UP001500713">
    <property type="component" value="Unassembled WGS sequence"/>
</dbReference>
<reference evidence="2 3" key="1">
    <citation type="journal article" date="2019" name="Int. J. Syst. Evol. Microbiol.">
        <title>The Global Catalogue of Microorganisms (GCM) 10K type strain sequencing project: providing services to taxonomists for standard genome sequencing and annotation.</title>
        <authorList>
            <consortium name="The Broad Institute Genomics Platform"/>
            <consortium name="The Broad Institute Genome Sequencing Center for Infectious Disease"/>
            <person name="Wu L."/>
            <person name="Ma J."/>
        </authorList>
    </citation>
    <scope>NUCLEOTIDE SEQUENCE [LARGE SCALE GENOMIC DNA]</scope>
    <source>
        <strain evidence="2 3">JCM 14162</strain>
    </source>
</reference>
<proteinExistence type="predicted"/>
<dbReference type="InterPro" id="IPR012938">
    <property type="entry name" value="Glc/Sorbosone_DH"/>
</dbReference>
<dbReference type="InterPro" id="IPR011041">
    <property type="entry name" value="Quinoprot_gluc/sorb_DH_b-prop"/>
</dbReference>
<dbReference type="SUPFAM" id="SSF50952">
    <property type="entry name" value="Soluble quinoprotein glucose dehydrogenase"/>
    <property type="match status" value="1"/>
</dbReference>
<name>A0ABN1B2M7_9SPHN</name>
<sequence length="401" mass="43743">MIMGTKMRNLTLATGLSVVLIACSNGDDAQATQGATAENQATTDISPVDRKPFEKAEVASFDEPWAMTFLPDGRMLVTEKKGKLFLVDQKGEKTEIFNVPEVDYGGQGGFGDVILSPDFATSGRIYLSWVEAGDDNTRGAVVAHADLSLAPNEPGVEAEAPALANLTTIWTQNPKTTGRGHYSHRMVFSPDGKYLFIGSGERQKFDPSQDMMGNLGKIIRLYPDGSVPDDNPFVGEDNVLPEIWSLGHRNILGMAFDSEGRLWNQEMGPRDGDELNLVQPKANYGYPIVSEGDHYDGKKIPNHDTRPEFAAPKVAWVPTIAPSGMIFYSDDLFPAWKGSAFIGGLASEAIIRVSFDGETAQEAERYAMDTRIREVEQGPEGALWVLEDGEGGRLLKLTPPK</sequence>
<dbReference type="Pfam" id="PF07995">
    <property type="entry name" value="GSDH"/>
    <property type="match status" value="1"/>
</dbReference>
<dbReference type="EMBL" id="BAAAEM010000005">
    <property type="protein sequence ID" value="GAA0488571.1"/>
    <property type="molecule type" value="Genomic_DNA"/>
</dbReference>
<dbReference type="PANTHER" id="PTHR19328">
    <property type="entry name" value="HEDGEHOG-INTERACTING PROTEIN"/>
    <property type="match status" value="1"/>
</dbReference>
<evidence type="ECO:0000259" key="1">
    <source>
        <dbReference type="Pfam" id="PF07995"/>
    </source>
</evidence>
<dbReference type="InterPro" id="IPR011042">
    <property type="entry name" value="6-blade_b-propeller_TolB-like"/>
</dbReference>
<dbReference type="Gene3D" id="2.120.10.30">
    <property type="entry name" value="TolB, C-terminal domain"/>
    <property type="match status" value="1"/>
</dbReference>
<comment type="caution">
    <text evidence="2">The sequence shown here is derived from an EMBL/GenBank/DDBJ whole genome shotgun (WGS) entry which is preliminary data.</text>
</comment>
<keyword evidence="3" id="KW-1185">Reference proteome</keyword>
<dbReference type="PANTHER" id="PTHR19328:SF75">
    <property type="entry name" value="ALDOSE SUGAR DEHYDROGENASE YLII"/>
    <property type="match status" value="1"/>
</dbReference>
<dbReference type="PROSITE" id="PS51257">
    <property type="entry name" value="PROKAR_LIPOPROTEIN"/>
    <property type="match status" value="1"/>
</dbReference>